<protein>
    <submittedName>
        <fullName evidence="2">Uncharacterized protein</fullName>
    </submittedName>
</protein>
<reference evidence="2 3" key="1">
    <citation type="journal article" date="2016" name="Front. Microbiol.">
        <title>Genomic Resource of Rice Seed Associated Bacteria.</title>
        <authorList>
            <person name="Midha S."/>
            <person name="Bansal K."/>
            <person name="Sharma S."/>
            <person name="Kumar N."/>
            <person name="Patil P.P."/>
            <person name="Chaudhry V."/>
            <person name="Patil P.B."/>
        </authorList>
    </citation>
    <scope>NUCLEOTIDE SEQUENCE [LARGE SCALE GENOMIC DNA]</scope>
    <source>
        <strain evidence="2 3">NS331</strain>
    </source>
</reference>
<organism evidence="2 3">
    <name type="scientific">Pseudacidovorax intermedius</name>
    <dbReference type="NCBI Taxonomy" id="433924"/>
    <lineage>
        <taxon>Bacteria</taxon>
        <taxon>Pseudomonadati</taxon>
        <taxon>Pseudomonadota</taxon>
        <taxon>Betaproteobacteria</taxon>
        <taxon>Burkholderiales</taxon>
        <taxon>Comamonadaceae</taxon>
        <taxon>Pseudacidovorax</taxon>
    </lineage>
</organism>
<dbReference type="Proteomes" id="UP000072741">
    <property type="component" value="Unassembled WGS sequence"/>
</dbReference>
<sequence>MRVSPAPPMDRRTDGRTHAPWRCSSSYAGTNQIKFAVPAVRSAVSARHTCTPERGDSRRGGVMWVKGGSEARGVSAFGSRCAVQPGRHRLQAR</sequence>
<evidence type="ECO:0000256" key="1">
    <source>
        <dbReference type="SAM" id="MobiDB-lite"/>
    </source>
</evidence>
<accession>A0A147H9G3</accession>
<proteinExistence type="predicted"/>
<evidence type="ECO:0000313" key="3">
    <source>
        <dbReference type="Proteomes" id="UP000072741"/>
    </source>
</evidence>
<dbReference type="EMBL" id="LDSL01000028">
    <property type="protein sequence ID" value="KTT26395.1"/>
    <property type="molecule type" value="Genomic_DNA"/>
</dbReference>
<keyword evidence="3" id="KW-1185">Reference proteome</keyword>
<gene>
    <name evidence="2" type="ORF">NS331_03745</name>
</gene>
<comment type="caution">
    <text evidence="2">The sequence shown here is derived from an EMBL/GenBank/DDBJ whole genome shotgun (WGS) entry which is preliminary data.</text>
</comment>
<feature type="region of interest" description="Disordered" evidence="1">
    <location>
        <begin position="1"/>
        <end position="23"/>
    </location>
</feature>
<dbReference type="AlphaFoldDB" id="A0A147H9G3"/>
<name>A0A147H9G3_9BURK</name>
<evidence type="ECO:0000313" key="2">
    <source>
        <dbReference type="EMBL" id="KTT26395.1"/>
    </source>
</evidence>